<dbReference type="EMBL" id="HBHN01010634">
    <property type="protein sequence ID" value="CAD9725520.1"/>
    <property type="molecule type" value="Transcribed_RNA"/>
</dbReference>
<reference evidence="2" key="1">
    <citation type="submission" date="2021-01" db="EMBL/GenBank/DDBJ databases">
        <authorList>
            <person name="Corre E."/>
            <person name="Pelletier E."/>
            <person name="Niang G."/>
            <person name="Scheremetjew M."/>
            <person name="Finn R."/>
            <person name="Kale V."/>
            <person name="Holt S."/>
            <person name="Cochrane G."/>
            <person name="Meng A."/>
            <person name="Brown T."/>
            <person name="Cohen L."/>
        </authorList>
    </citation>
    <scope>NUCLEOTIDE SEQUENCE</scope>
    <source>
        <strain evidence="2">CCCM 845</strain>
    </source>
</reference>
<protein>
    <submittedName>
        <fullName evidence="2">Uncharacterized protein</fullName>
    </submittedName>
</protein>
<accession>A0A7S2TCF8</accession>
<feature type="chain" id="PRO_5030817509" evidence="1">
    <location>
        <begin position="16"/>
        <end position="101"/>
    </location>
</feature>
<keyword evidence="1" id="KW-0732">Signal</keyword>
<gene>
    <name evidence="2" type="ORF">PMIC02512_LOCUS2817</name>
</gene>
<evidence type="ECO:0000256" key="1">
    <source>
        <dbReference type="SAM" id="SignalP"/>
    </source>
</evidence>
<proteinExistence type="predicted"/>
<evidence type="ECO:0000313" key="2">
    <source>
        <dbReference type="EMBL" id="CAD9725520.1"/>
    </source>
</evidence>
<feature type="signal peptide" evidence="1">
    <location>
        <begin position="1"/>
        <end position="15"/>
    </location>
</feature>
<organism evidence="2">
    <name type="scientific">Prorocentrum micans</name>
    <name type="common">Red tide dinoflagellate</name>
    <dbReference type="NCBI Taxonomy" id="2945"/>
    <lineage>
        <taxon>Eukaryota</taxon>
        <taxon>Sar</taxon>
        <taxon>Alveolata</taxon>
        <taxon>Dinophyceae</taxon>
        <taxon>Prorocentrales</taxon>
        <taxon>Prorocentraceae</taxon>
        <taxon>Prorocentrum</taxon>
    </lineage>
</organism>
<sequence length="101" mass="10988">MLAVVFAMVASVGTCLYYVEQSLTVMPLRSERSVAILAQGVPVFPVARLGCVAKGKGLKTWARWWAKARPESFLPTLRGPRFRDEGFLGLQAVGYSASLLA</sequence>
<dbReference type="AlphaFoldDB" id="A0A7S2TCF8"/>
<name>A0A7S2TCF8_PROMC</name>